<dbReference type="PANTHER" id="PTHR46469">
    <property type="entry name" value="TRANSCRIPTION INITIATION FACTOR TFIID SUBUNIT 8"/>
    <property type="match status" value="1"/>
</dbReference>
<dbReference type="PANTHER" id="PTHR46469:SF1">
    <property type="entry name" value="TRANSCRIPTION INITIATION FACTOR TFIID SUBUNIT 8"/>
    <property type="match status" value="1"/>
</dbReference>
<evidence type="ECO:0000256" key="1">
    <source>
        <dbReference type="ARBA" id="ARBA00004123"/>
    </source>
</evidence>
<evidence type="ECO:0000256" key="3">
    <source>
        <dbReference type="ARBA" id="ARBA00017307"/>
    </source>
</evidence>
<dbReference type="RefSeq" id="XP_016248046.1">
    <property type="nucleotide sequence ID" value="XM_016394627.1"/>
</dbReference>
<name>A0A0D2CBQ1_9EURO</name>
<evidence type="ECO:0000256" key="4">
    <source>
        <dbReference type="ARBA" id="ARBA00023015"/>
    </source>
</evidence>
<organism evidence="9 10">
    <name type="scientific">Cladophialophora immunda</name>
    <dbReference type="NCBI Taxonomy" id="569365"/>
    <lineage>
        <taxon>Eukaryota</taxon>
        <taxon>Fungi</taxon>
        <taxon>Dikarya</taxon>
        <taxon>Ascomycota</taxon>
        <taxon>Pezizomycotina</taxon>
        <taxon>Eurotiomycetes</taxon>
        <taxon>Chaetothyriomycetidae</taxon>
        <taxon>Chaetothyriales</taxon>
        <taxon>Herpotrichiellaceae</taxon>
        <taxon>Cladophialophora</taxon>
    </lineage>
</organism>
<evidence type="ECO:0000256" key="2">
    <source>
        <dbReference type="ARBA" id="ARBA00008767"/>
    </source>
</evidence>
<accession>A0A0D2CBQ1</accession>
<keyword evidence="4" id="KW-0805">Transcription regulation</keyword>
<evidence type="ECO:0000256" key="5">
    <source>
        <dbReference type="ARBA" id="ARBA00023163"/>
    </source>
</evidence>
<dbReference type="InterPro" id="IPR037818">
    <property type="entry name" value="TAF8"/>
</dbReference>
<dbReference type="OrthoDB" id="2193813at2759"/>
<sequence>MFATSPKKKIPYHHHHVMRHKLQSLPTSEPALLEQEVVDDLLVLCIRTICEEEAQKQGISNPAIESVALESMAAAMDEFMLQFLSKVRRSMIAARRTCPIAPDFETAIDVLDIARPDDQLGPYQTQPSINPPLLPTPPPEDEFHNVVELPASFLGPGLDGHGELKKFSFTTRGLPELPSAHTYRDTPVYPDRQSDSRKVRELATQEGKLGEQALRKLAGAVKLDAAHPLETEAISSKQKPPTIIRRKRWKTGVDLSEEAVFEETLRDLLTKERGGFELGPIVNCEKAYRMPEELMVKRRAPGKNSHSEKPSSSGPHGGDVTMQL</sequence>
<dbReference type="GO" id="GO:0005669">
    <property type="term" value="C:transcription factor TFIID complex"/>
    <property type="evidence" value="ECO:0007669"/>
    <property type="project" value="InterPro"/>
</dbReference>
<dbReference type="STRING" id="569365.A0A0D2CBQ1"/>
<evidence type="ECO:0000313" key="9">
    <source>
        <dbReference type="EMBL" id="KIW27830.1"/>
    </source>
</evidence>
<reference evidence="9 10" key="1">
    <citation type="submission" date="2015-01" db="EMBL/GenBank/DDBJ databases">
        <title>The Genome Sequence of Cladophialophora immunda CBS83496.</title>
        <authorList>
            <consortium name="The Broad Institute Genomics Platform"/>
            <person name="Cuomo C."/>
            <person name="de Hoog S."/>
            <person name="Gorbushina A."/>
            <person name="Stielow B."/>
            <person name="Teixiera M."/>
            <person name="Abouelleil A."/>
            <person name="Chapman S.B."/>
            <person name="Priest M."/>
            <person name="Young S.K."/>
            <person name="Wortman J."/>
            <person name="Nusbaum C."/>
            <person name="Birren B."/>
        </authorList>
    </citation>
    <scope>NUCLEOTIDE SEQUENCE [LARGE SCALE GENOMIC DNA]</scope>
    <source>
        <strain evidence="9 10">CBS 83496</strain>
    </source>
</reference>
<dbReference type="InterPro" id="IPR019473">
    <property type="entry name" value="TFIID_su8_C"/>
</dbReference>
<dbReference type="AlphaFoldDB" id="A0A0D2CBQ1"/>
<evidence type="ECO:0000259" key="8">
    <source>
        <dbReference type="Pfam" id="PF10406"/>
    </source>
</evidence>
<dbReference type="HOGENOM" id="CLU_026584_0_0_1"/>
<dbReference type="CDD" id="cd08049">
    <property type="entry name" value="TAF8"/>
    <property type="match status" value="1"/>
</dbReference>
<comment type="subcellular location">
    <subcellularLocation>
        <location evidence="1">Nucleus</location>
    </subcellularLocation>
</comment>
<keyword evidence="10" id="KW-1185">Reference proteome</keyword>
<feature type="region of interest" description="Disordered" evidence="7">
    <location>
        <begin position="293"/>
        <end position="324"/>
    </location>
</feature>
<dbReference type="GeneID" id="27346725"/>
<keyword evidence="6" id="KW-0539">Nucleus</keyword>
<feature type="domain" description="Transcription factor TFIID subunit 8 C-terminal" evidence="8">
    <location>
        <begin position="174"/>
        <end position="217"/>
    </location>
</feature>
<dbReference type="Proteomes" id="UP000054466">
    <property type="component" value="Unassembled WGS sequence"/>
</dbReference>
<proteinExistence type="inferred from homology"/>
<gene>
    <name evidence="9" type="ORF">PV07_07531</name>
</gene>
<comment type="similarity">
    <text evidence="2">Belongs to the TAF8 family.</text>
</comment>
<evidence type="ECO:0000256" key="6">
    <source>
        <dbReference type="ARBA" id="ARBA00023242"/>
    </source>
</evidence>
<dbReference type="CDD" id="cd00076">
    <property type="entry name" value="HFD_SF"/>
    <property type="match status" value="1"/>
</dbReference>
<dbReference type="GO" id="GO:0006367">
    <property type="term" value="P:transcription initiation at RNA polymerase II promoter"/>
    <property type="evidence" value="ECO:0007669"/>
    <property type="project" value="TreeGrafter"/>
</dbReference>
<dbReference type="Pfam" id="PF10406">
    <property type="entry name" value="TAF8_C"/>
    <property type="match status" value="1"/>
</dbReference>
<keyword evidence="5" id="KW-0804">Transcription</keyword>
<evidence type="ECO:0000256" key="7">
    <source>
        <dbReference type="SAM" id="MobiDB-lite"/>
    </source>
</evidence>
<protein>
    <recommendedName>
        <fullName evidence="3">Transcription initiation factor TFIID subunit 8</fullName>
    </recommendedName>
</protein>
<dbReference type="VEuPathDB" id="FungiDB:PV07_07531"/>
<feature type="region of interest" description="Disordered" evidence="7">
    <location>
        <begin position="176"/>
        <end position="195"/>
    </location>
</feature>
<dbReference type="EMBL" id="KN847043">
    <property type="protein sequence ID" value="KIW27830.1"/>
    <property type="molecule type" value="Genomic_DNA"/>
</dbReference>
<evidence type="ECO:0000313" key="10">
    <source>
        <dbReference type="Proteomes" id="UP000054466"/>
    </source>
</evidence>